<comment type="caution">
    <text evidence="1">The sequence shown here is derived from an EMBL/GenBank/DDBJ whole genome shotgun (WGS) entry which is preliminary data.</text>
</comment>
<sequence length="105" mass="11423">MTRAEAIKQALQNLRVLDAISNPAAEDAESVGQRLDQERARLTEKGLCWWDADAIPDSVAGAFCDLVAQRCQTLFGRSYDATGAEAMIAGAKSSARVDEQRAVYF</sequence>
<dbReference type="AlphaFoldDB" id="A0A7W7N5W8"/>
<dbReference type="Proteomes" id="UP000539957">
    <property type="component" value="Unassembled WGS sequence"/>
</dbReference>
<accession>A0A7W7N5W8</accession>
<evidence type="ECO:0000313" key="2">
    <source>
        <dbReference type="Proteomes" id="UP000539957"/>
    </source>
</evidence>
<evidence type="ECO:0000313" key="1">
    <source>
        <dbReference type="EMBL" id="MBB4799667.1"/>
    </source>
</evidence>
<dbReference type="RefSeq" id="WP_184273388.1">
    <property type="nucleotide sequence ID" value="NZ_JACHKY010000007.1"/>
</dbReference>
<keyword evidence="2" id="KW-1185">Reference proteome</keyword>
<dbReference type="EMBL" id="JACHKY010000007">
    <property type="protein sequence ID" value="MBB4799667.1"/>
    <property type="molecule type" value="Genomic_DNA"/>
</dbReference>
<proteinExistence type="predicted"/>
<name>A0A7W7N5W8_9CAUL</name>
<protein>
    <submittedName>
        <fullName evidence="1">Uncharacterized protein</fullName>
    </submittedName>
</protein>
<organism evidence="1 2">
    <name type="scientific">Brevundimonas bullata</name>
    <dbReference type="NCBI Taxonomy" id="13160"/>
    <lineage>
        <taxon>Bacteria</taxon>
        <taxon>Pseudomonadati</taxon>
        <taxon>Pseudomonadota</taxon>
        <taxon>Alphaproteobacteria</taxon>
        <taxon>Caulobacterales</taxon>
        <taxon>Caulobacteraceae</taxon>
        <taxon>Brevundimonas</taxon>
    </lineage>
</organism>
<reference evidence="1 2" key="1">
    <citation type="submission" date="2020-08" db="EMBL/GenBank/DDBJ databases">
        <title>Functional genomics of gut bacteria from endangered species of beetles.</title>
        <authorList>
            <person name="Carlos-Shanley C."/>
        </authorList>
    </citation>
    <scope>NUCLEOTIDE SEQUENCE [LARGE SCALE GENOMIC DNA]</scope>
    <source>
        <strain evidence="1 2">S00123</strain>
    </source>
</reference>
<gene>
    <name evidence="1" type="ORF">HNP32_003427</name>
</gene>